<comment type="subcellular location">
    <subcellularLocation>
        <location evidence="1">Membrane</location>
        <topology evidence="1">Multi-pass membrane protein</topology>
    </subcellularLocation>
</comment>
<evidence type="ECO:0000256" key="2">
    <source>
        <dbReference type="ARBA" id="ARBA00007903"/>
    </source>
</evidence>
<feature type="transmembrane region" description="Helical" evidence="7">
    <location>
        <begin position="207"/>
        <end position="232"/>
    </location>
</feature>
<gene>
    <name evidence="8" type="ORF">H671_1g1768</name>
</gene>
<dbReference type="InterPro" id="IPR028014">
    <property type="entry name" value="TMEM255"/>
</dbReference>
<comment type="similarity">
    <text evidence="2">Belongs to the TMEM255 family.</text>
</comment>
<dbReference type="EMBL" id="KE664131">
    <property type="protein sequence ID" value="ERE90289.1"/>
    <property type="molecule type" value="Genomic_DNA"/>
</dbReference>
<sequence>MASRTVNDVFSIMIMLVILWVGISPPQPPRCLRHHEPLKGYQDCEGRCEDHMIPKGWAWTTAGNQLTNIPLILLTEGFARRKKISLWFVGSLLLVSTLILTIGLAATTRTENVTVGGYYPGIILVAAIVFISFGVVAAFCCAIVDGVFAARHIVTCYSLSGRCQLKVRSNTCYCCDLYACGSTEPSPAYYEFVGVRSCQDVIHLYRLLWVSTVLNVLGLCLGIVTAAVLGAFKDMVPLSQLAYGPSPPPQILYNPAQQILAYTGLCSPSMTVPTCSSYPLPLQHSSALPASSSADLSRPEDTESPSQCNSSHGRSPNAPSVCTPTYFLPGEKPPPYAP</sequence>
<dbReference type="Proteomes" id="UP000030759">
    <property type="component" value="Unassembled WGS sequence"/>
</dbReference>
<evidence type="ECO:0000256" key="7">
    <source>
        <dbReference type="SAM" id="Phobius"/>
    </source>
</evidence>
<dbReference type="AlphaFoldDB" id="A0A061IR21"/>
<feature type="region of interest" description="Disordered" evidence="6">
    <location>
        <begin position="289"/>
        <end position="338"/>
    </location>
</feature>
<proteinExistence type="inferred from homology"/>
<feature type="transmembrane region" description="Helical" evidence="7">
    <location>
        <begin position="118"/>
        <end position="144"/>
    </location>
</feature>
<evidence type="ECO:0000256" key="1">
    <source>
        <dbReference type="ARBA" id="ARBA00004141"/>
    </source>
</evidence>
<keyword evidence="4 7" id="KW-1133">Transmembrane helix</keyword>
<feature type="compositionally biased region" description="Polar residues" evidence="6">
    <location>
        <begin position="304"/>
        <end position="323"/>
    </location>
</feature>
<evidence type="ECO:0000256" key="4">
    <source>
        <dbReference type="ARBA" id="ARBA00022989"/>
    </source>
</evidence>
<evidence type="ECO:0000313" key="9">
    <source>
        <dbReference type="Proteomes" id="UP000030759"/>
    </source>
</evidence>
<feature type="transmembrane region" description="Helical" evidence="7">
    <location>
        <begin position="84"/>
        <end position="106"/>
    </location>
</feature>
<evidence type="ECO:0000256" key="6">
    <source>
        <dbReference type="SAM" id="MobiDB-lite"/>
    </source>
</evidence>
<name>A0A061IR21_CRIGR</name>
<evidence type="ECO:0000256" key="5">
    <source>
        <dbReference type="ARBA" id="ARBA00023136"/>
    </source>
</evidence>
<dbReference type="Pfam" id="PF14967">
    <property type="entry name" value="FAM70"/>
    <property type="match status" value="2"/>
</dbReference>
<reference evidence="9" key="1">
    <citation type="journal article" date="2013" name="Nat. Biotechnol.">
        <title>Chinese hamster genome sequenced from sorted chromosomes.</title>
        <authorList>
            <person name="Brinkrolf K."/>
            <person name="Rupp O."/>
            <person name="Laux H."/>
            <person name="Kollin F."/>
            <person name="Ernst W."/>
            <person name="Linke B."/>
            <person name="Kofler R."/>
            <person name="Romand S."/>
            <person name="Hesse F."/>
            <person name="Budach W.E."/>
            <person name="Galosy S."/>
            <person name="Muller D."/>
            <person name="Noll T."/>
            <person name="Wienberg J."/>
            <person name="Jostock T."/>
            <person name="Leonard M."/>
            <person name="Grillari J."/>
            <person name="Tauch A."/>
            <person name="Goesmann A."/>
            <person name="Helk B."/>
            <person name="Mott J.E."/>
            <person name="Puhler A."/>
            <person name="Borth N."/>
        </authorList>
    </citation>
    <scope>NUCLEOTIDE SEQUENCE [LARGE SCALE GENOMIC DNA]</scope>
    <source>
        <strain evidence="9">17A/GY</strain>
    </source>
</reference>
<evidence type="ECO:0000256" key="3">
    <source>
        <dbReference type="ARBA" id="ARBA00022692"/>
    </source>
</evidence>
<evidence type="ECO:0000313" key="8">
    <source>
        <dbReference type="EMBL" id="ERE90289.1"/>
    </source>
</evidence>
<accession>A0A061IR21</accession>
<organism evidence="8 9">
    <name type="scientific">Cricetulus griseus</name>
    <name type="common">Chinese hamster</name>
    <name type="synonym">Cricetulus barabensis griseus</name>
    <dbReference type="NCBI Taxonomy" id="10029"/>
    <lineage>
        <taxon>Eukaryota</taxon>
        <taxon>Metazoa</taxon>
        <taxon>Chordata</taxon>
        <taxon>Craniata</taxon>
        <taxon>Vertebrata</taxon>
        <taxon>Euteleostomi</taxon>
        <taxon>Mammalia</taxon>
        <taxon>Eutheria</taxon>
        <taxon>Euarchontoglires</taxon>
        <taxon>Glires</taxon>
        <taxon>Rodentia</taxon>
        <taxon>Myomorpha</taxon>
        <taxon>Muroidea</taxon>
        <taxon>Cricetidae</taxon>
        <taxon>Cricetinae</taxon>
        <taxon>Cricetulus</taxon>
    </lineage>
</organism>
<keyword evidence="3 7" id="KW-0812">Transmembrane</keyword>
<dbReference type="GO" id="GO:0016020">
    <property type="term" value="C:membrane"/>
    <property type="evidence" value="ECO:0007669"/>
    <property type="project" value="UniProtKB-SubCell"/>
</dbReference>
<feature type="transmembrane region" description="Helical" evidence="7">
    <location>
        <begin position="6"/>
        <end position="23"/>
    </location>
</feature>
<protein>
    <submittedName>
        <fullName evidence="8">Protein FAM70B-like isoform 2</fullName>
    </submittedName>
</protein>
<dbReference type="PANTHER" id="PTHR33721:SF3">
    <property type="entry name" value="TRANSMEMBRANE PROTEIN 255B"/>
    <property type="match status" value="1"/>
</dbReference>
<dbReference type="PANTHER" id="PTHR33721">
    <property type="entry name" value="TRANSMEMBRANE PROTEIN 255B-LIKE"/>
    <property type="match status" value="1"/>
</dbReference>
<keyword evidence="5 7" id="KW-0472">Membrane</keyword>